<feature type="compositionally biased region" description="Low complexity" evidence="7">
    <location>
        <begin position="97"/>
        <end position="115"/>
    </location>
</feature>
<keyword evidence="4" id="KW-0747">Spliceosome</keyword>
<feature type="compositionally biased region" description="Basic and acidic residues" evidence="7">
    <location>
        <begin position="784"/>
        <end position="796"/>
    </location>
</feature>
<evidence type="ECO:0000256" key="3">
    <source>
        <dbReference type="ARBA" id="ARBA00022664"/>
    </source>
</evidence>
<evidence type="ECO:0000313" key="9">
    <source>
        <dbReference type="Proteomes" id="UP000626109"/>
    </source>
</evidence>
<organism evidence="8 9">
    <name type="scientific">Polarella glacialis</name>
    <name type="common">Dinoflagellate</name>
    <dbReference type="NCBI Taxonomy" id="89957"/>
    <lineage>
        <taxon>Eukaryota</taxon>
        <taxon>Sar</taxon>
        <taxon>Alveolata</taxon>
        <taxon>Dinophyceae</taxon>
        <taxon>Suessiales</taxon>
        <taxon>Suessiaceae</taxon>
        <taxon>Polarella</taxon>
    </lineage>
</organism>
<feature type="compositionally biased region" description="Low complexity" evidence="7">
    <location>
        <begin position="31"/>
        <end position="49"/>
    </location>
</feature>
<feature type="compositionally biased region" description="Gly residues" evidence="7">
    <location>
        <begin position="131"/>
        <end position="146"/>
    </location>
</feature>
<dbReference type="GO" id="GO:0006397">
    <property type="term" value="P:mRNA processing"/>
    <property type="evidence" value="ECO:0007669"/>
    <property type="project" value="UniProtKB-KW"/>
</dbReference>
<dbReference type="Pfam" id="PF03371">
    <property type="entry name" value="PRP38"/>
    <property type="match status" value="1"/>
</dbReference>
<dbReference type="InterPro" id="IPR005037">
    <property type="entry name" value="PRP38"/>
</dbReference>
<sequence>VADGGGYDYGAGAGGCGGGLAGLLPPRPQLHHLQPPSGAPGQPHPGGLAAALAALPPHALANMPPHLLASLGGGPGSGPPGGLNSLSSLLPPPAGLQPPGGMQLPPGFQLPSGFQFPPPPQGHQQQQHPGQFGGGSSMGLPPGGGIQLPPGLAGLTAPGGFTAPLPGGYSPHFGAPPGAPGGGFGAPPGAPGGGFGAPPGAPGGGGPGHFLGQAPPALGATGPAGAPGSEYAGVHAAAHAAALAAAHAAGQAASQQAGGGLGASGPQGGPPDFGAAGGPGDFAAAHAAAQAAAQHAAAQHAQHAQYAAAHAAAAQHAAQAAAQDFGAGGAGVPGDLAAAYAAATAAQGLGQPDFGQLPPGPQSVDLEQLQQLQQQQMEHLQLIQQHEEQARQAQQAQHMAFQQQQQRQAEQAAQQRQAEAKREDQMRQVQNTKNAVEDKNFVWPTHDKKQKLAEAQQSKCHLHKKNNNKCKFCMKFKEMVDEVEKQGSAALNNARAALGYGAAEQKPTGGDRPGLNRAISEEPDRENRSKAVELSNTKSFGFSGLLQTHVTECAHFKSLLSLETFEQLVDETYTYAKCVEPYNANSGTVPSALFCCLYRFFTLGLNARQLRRIMESQESPYIRCCGFLYVRFGLQHDAMLGWLTEYLLDDEEFFLSAEEKNQRTTVGEFVEQLLSQEKYFNAILPRLPMATKRHVEEKLAPLGQNRKRMQTNRAALDTFRERRLAVSCNINGTWVDCSMIELDEHIPSRPKVVVRMEESGSEEVVDLGKVILRGESSRGSGGRRGSDGVDWSRDKGRSDKELLDEMRAKDRDKAVCSSGKEYARKPLGYKAACALPREQGQASYKLMEEETFIPQSLA</sequence>
<evidence type="ECO:0000256" key="4">
    <source>
        <dbReference type="ARBA" id="ARBA00022728"/>
    </source>
</evidence>
<feature type="compositionally biased region" description="Basic and acidic residues" evidence="7">
    <location>
        <begin position="519"/>
        <end position="530"/>
    </location>
</feature>
<dbReference type="EMBL" id="CAJNNW010011754">
    <property type="protein sequence ID" value="CAE8653558.1"/>
    <property type="molecule type" value="Genomic_DNA"/>
</dbReference>
<accession>A0A813IPP7</accession>
<comment type="caution">
    <text evidence="8">The sequence shown here is derived from an EMBL/GenBank/DDBJ whole genome shotgun (WGS) entry which is preliminary data.</text>
</comment>
<keyword evidence="3" id="KW-0507">mRNA processing</keyword>
<keyword evidence="6" id="KW-0539">Nucleus</keyword>
<dbReference type="GO" id="GO:0008380">
    <property type="term" value="P:RNA splicing"/>
    <property type="evidence" value="ECO:0007669"/>
    <property type="project" value="UniProtKB-KW"/>
</dbReference>
<evidence type="ECO:0000256" key="7">
    <source>
        <dbReference type="SAM" id="MobiDB-lite"/>
    </source>
</evidence>
<evidence type="ECO:0000256" key="2">
    <source>
        <dbReference type="ARBA" id="ARBA00006164"/>
    </source>
</evidence>
<feature type="region of interest" description="Disordered" evidence="7">
    <location>
        <begin position="71"/>
        <end position="223"/>
    </location>
</feature>
<keyword evidence="5" id="KW-0508">mRNA splicing</keyword>
<evidence type="ECO:0000256" key="1">
    <source>
        <dbReference type="ARBA" id="ARBA00004123"/>
    </source>
</evidence>
<dbReference type="GO" id="GO:0005681">
    <property type="term" value="C:spliceosomal complex"/>
    <property type="evidence" value="ECO:0007669"/>
    <property type="project" value="UniProtKB-KW"/>
</dbReference>
<feature type="region of interest" description="Disordered" evidence="7">
    <location>
        <begin position="775"/>
        <end position="796"/>
    </location>
</feature>
<evidence type="ECO:0000256" key="6">
    <source>
        <dbReference type="ARBA" id="ARBA00023242"/>
    </source>
</evidence>
<dbReference type="AlphaFoldDB" id="A0A813IPP7"/>
<reference evidence="8" key="1">
    <citation type="submission" date="2021-02" db="EMBL/GenBank/DDBJ databases">
        <authorList>
            <person name="Dougan E. K."/>
            <person name="Rhodes N."/>
            <person name="Thang M."/>
            <person name="Chan C."/>
        </authorList>
    </citation>
    <scope>NUCLEOTIDE SEQUENCE</scope>
</reference>
<feature type="region of interest" description="Disordered" evidence="7">
    <location>
        <begin position="502"/>
        <end position="530"/>
    </location>
</feature>
<dbReference type="Proteomes" id="UP000626109">
    <property type="component" value="Unassembled WGS sequence"/>
</dbReference>
<dbReference type="PANTHER" id="PTHR23142">
    <property type="entry name" value="PRE-MRNA-SPLICING FACTOR 38A-RELATED"/>
    <property type="match status" value="1"/>
</dbReference>
<feature type="compositionally biased region" description="Gly residues" evidence="7">
    <location>
        <begin position="71"/>
        <end position="81"/>
    </location>
</feature>
<feature type="region of interest" description="Disordered" evidence="7">
    <location>
        <begin position="255"/>
        <end position="281"/>
    </location>
</feature>
<protein>
    <recommendedName>
        <fullName evidence="10">Pre-mRNA-splicing factor 38</fullName>
    </recommendedName>
</protein>
<feature type="compositionally biased region" description="Gly residues" evidence="7">
    <location>
        <begin position="180"/>
        <end position="209"/>
    </location>
</feature>
<proteinExistence type="inferred from homology"/>
<feature type="compositionally biased region" description="Low complexity" evidence="7">
    <location>
        <begin position="147"/>
        <end position="164"/>
    </location>
</feature>
<feature type="region of interest" description="Disordered" evidence="7">
    <location>
        <begin position="385"/>
        <end position="427"/>
    </location>
</feature>
<evidence type="ECO:0008006" key="10">
    <source>
        <dbReference type="Google" id="ProtNLM"/>
    </source>
</evidence>
<gene>
    <name evidence="8" type="ORF">PGLA2088_LOCUS10467</name>
</gene>
<feature type="non-terminal residue" evidence="8">
    <location>
        <position position="1"/>
    </location>
</feature>
<evidence type="ECO:0000256" key="5">
    <source>
        <dbReference type="ARBA" id="ARBA00023187"/>
    </source>
</evidence>
<feature type="compositionally biased region" description="Low complexity" evidence="7">
    <location>
        <begin position="212"/>
        <end position="223"/>
    </location>
</feature>
<feature type="compositionally biased region" description="Low complexity" evidence="7">
    <location>
        <begin position="391"/>
        <end position="417"/>
    </location>
</feature>
<name>A0A813IPP7_POLGL</name>
<comment type="subcellular location">
    <subcellularLocation>
        <location evidence="1">Nucleus</location>
    </subcellularLocation>
</comment>
<feature type="compositionally biased region" description="Gly residues" evidence="7">
    <location>
        <begin position="257"/>
        <end position="267"/>
    </location>
</feature>
<feature type="region of interest" description="Disordered" evidence="7">
    <location>
        <begin position="18"/>
        <end position="49"/>
    </location>
</feature>
<evidence type="ECO:0000313" key="8">
    <source>
        <dbReference type="EMBL" id="CAE8653558.1"/>
    </source>
</evidence>
<comment type="similarity">
    <text evidence="2">Belongs to the PRP38 family.</text>
</comment>